<comment type="caution">
    <text evidence="1">The sequence shown here is derived from an EMBL/GenBank/DDBJ whole genome shotgun (WGS) entry which is preliminary data.</text>
</comment>
<dbReference type="GeneID" id="64634469"/>
<keyword evidence="2" id="KW-1185">Reference proteome</keyword>
<evidence type="ECO:0000313" key="1">
    <source>
        <dbReference type="EMBL" id="KAG1813160.1"/>
    </source>
</evidence>
<dbReference type="OrthoDB" id="10619299at2759"/>
<gene>
    <name evidence="1" type="ORF">BJ212DRAFT_1482631</name>
</gene>
<proteinExistence type="predicted"/>
<evidence type="ECO:0000313" key="2">
    <source>
        <dbReference type="Proteomes" id="UP000807769"/>
    </source>
</evidence>
<dbReference type="Proteomes" id="UP000807769">
    <property type="component" value="Unassembled WGS sequence"/>
</dbReference>
<dbReference type="RefSeq" id="XP_041191034.1">
    <property type="nucleotide sequence ID" value="XM_041340453.1"/>
</dbReference>
<accession>A0A9P7JBR5</accession>
<reference evidence="1" key="1">
    <citation type="journal article" date="2020" name="New Phytol.">
        <title>Comparative genomics reveals dynamic genome evolution in host specialist ectomycorrhizal fungi.</title>
        <authorList>
            <person name="Lofgren L.A."/>
            <person name="Nguyen N.H."/>
            <person name="Vilgalys R."/>
            <person name="Ruytinx J."/>
            <person name="Liao H.L."/>
            <person name="Branco S."/>
            <person name="Kuo A."/>
            <person name="LaButti K."/>
            <person name="Lipzen A."/>
            <person name="Andreopoulos W."/>
            <person name="Pangilinan J."/>
            <person name="Riley R."/>
            <person name="Hundley H."/>
            <person name="Na H."/>
            <person name="Barry K."/>
            <person name="Grigoriev I.V."/>
            <person name="Stajich J.E."/>
            <person name="Kennedy P.G."/>
        </authorList>
    </citation>
    <scope>NUCLEOTIDE SEQUENCE</scope>
    <source>
        <strain evidence="1">MN1</strain>
    </source>
</reference>
<sequence length="97" mass="10920">MQAIERTAADSKAKFPPVLDIILALQDILAHSQVPIPDLETPYSQVTPPNANYIAIELKDRTVIGTIIIERHQQLDVWKARRPRSQARQPRSVTGLQ</sequence>
<dbReference type="EMBL" id="JABBWG010000024">
    <property type="protein sequence ID" value="KAG1813160.1"/>
    <property type="molecule type" value="Genomic_DNA"/>
</dbReference>
<protein>
    <submittedName>
        <fullName evidence="1">Uncharacterized protein</fullName>
    </submittedName>
</protein>
<dbReference type="AlphaFoldDB" id="A0A9P7JBR5"/>
<organism evidence="1 2">
    <name type="scientific">Suillus subaureus</name>
    <dbReference type="NCBI Taxonomy" id="48587"/>
    <lineage>
        <taxon>Eukaryota</taxon>
        <taxon>Fungi</taxon>
        <taxon>Dikarya</taxon>
        <taxon>Basidiomycota</taxon>
        <taxon>Agaricomycotina</taxon>
        <taxon>Agaricomycetes</taxon>
        <taxon>Agaricomycetidae</taxon>
        <taxon>Boletales</taxon>
        <taxon>Suillineae</taxon>
        <taxon>Suillaceae</taxon>
        <taxon>Suillus</taxon>
    </lineage>
</organism>
<name>A0A9P7JBR5_9AGAM</name>